<dbReference type="EMBL" id="AP018216">
    <property type="protein sequence ID" value="BAY72094.1"/>
    <property type="molecule type" value="Genomic_DNA"/>
</dbReference>
<dbReference type="AlphaFoldDB" id="A0A1Z4KT33"/>
<dbReference type="Proteomes" id="UP000217507">
    <property type="component" value="Chromosome"/>
</dbReference>
<reference evidence="1 2" key="1">
    <citation type="submission" date="2017-06" db="EMBL/GenBank/DDBJ databases">
        <title>Genome sequencing of cyanobaciteial culture collection at National Institute for Environmental Studies (NIES).</title>
        <authorList>
            <person name="Hirose Y."/>
            <person name="Shimura Y."/>
            <person name="Fujisawa T."/>
            <person name="Nakamura Y."/>
            <person name="Kawachi M."/>
        </authorList>
    </citation>
    <scope>NUCLEOTIDE SEQUENCE [LARGE SCALE GENOMIC DNA]</scope>
    <source>
        <strain evidence="1 2">NIES-23</strain>
    </source>
</reference>
<gene>
    <name evidence="1" type="ORF">NIES23_49180</name>
</gene>
<accession>A0A1Z4KT33</accession>
<sequence>MTADLNKAEDRKLKIEGKKAFSSLLVWVVHDGCLGNHSRYLVSEVVTSKIFRYLQNNSFITYFLWHISLDIEGRNIKQKF</sequence>
<protein>
    <submittedName>
        <fullName evidence="1">Uncharacterized protein</fullName>
    </submittedName>
</protein>
<evidence type="ECO:0000313" key="2">
    <source>
        <dbReference type="Proteomes" id="UP000217507"/>
    </source>
</evidence>
<proteinExistence type="predicted"/>
<name>A0A1Z4KT33_ANAVA</name>
<organism evidence="1 2">
    <name type="scientific">Trichormus variabilis NIES-23</name>
    <dbReference type="NCBI Taxonomy" id="1973479"/>
    <lineage>
        <taxon>Bacteria</taxon>
        <taxon>Bacillati</taxon>
        <taxon>Cyanobacteriota</taxon>
        <taxon>Cyanophyceae</taxon>
        <taxon>Nostocales</taxon>
        <taxon>Nostocaceae</taxon>
        <taxon>Trichormus</taxon>
    </lineage>
</organism>
<evidence type="ECO:0000313" key="1">
    <source>
        <dbReference type="EMBL" id="BAY72094.1"/>
    </source>
</evidence>